<organism evidence="1 2">
    <name type="scientific">Suricata suricatta</name>
    <name type="common">Meerkat</name>
    <dbReference type="NCBI Taxonomy" id="37032"/>
    <lineage>
        <taxon>Eukaryota</taxon>
        <taxon>Metazoa</taxon>
        <taxon>Chordata</taxon>
        <taxon>Craniata</taxon>
        <taxon>Vertebrata</taxon>
        <taxon>Euteleostomi</taxon>
        <taxon>Mammalia</taxon>
        <taxon>Eutheria</taxon>
        <taxon>Laurasiatheria</taxon>
        <taxon>Carnivora</taxon>
        <taxon>Feliformia</taxon>
        <taxon>Herpestidae</taxon>
        <taxon>Suricata</taxon>
    </lineage>
</organism>
<dbReference type="Proteomes" id="UP000472268">
    <property type="component" value="Chromosome 11"/>
</dbReference>
<keyword evidence="2" id="KW-1185">Reference proteome</keyword>
<dbReference type="Ensembl" id="ENSSSUT00005040917.1">
    <property type="protein sequence ID" value="ENSSSUP00005035933.1"/>
    <property type="gene ID" value="ENSSSUG00005023006.1"/>
</dbReference>
<evidence type="ECO:0000313" key="2">
    <source>
        <dbReference type="Proteomes" id="UP000472268"/>
    </source>
</evidence>
<sequence>QSLGSASDSVSPSLSDPPLGAHLASTMCAAPHHWRSARSMHKDTGKHTVNLEKDWDFVCIFASMASQ</sequence>
<name>A0A673VED5_SURSU</name>
<reference evidence="1" key="3">
    <citation type="submission" date="2025-09" db="UniProtKB">
        <authorList>
            <consortium name="Ensembl"/>
        </authorList>
    </citation>
    <scope>IDENTIFICATION</scope>
</reference>
<reference evidence="1" key="2">
    <citation type="submission" date="2025-08" db="UniProtKB">
        <authorList>
            <consortium name="Ensembl"/>
        </authorList>
    </citation>
    <scope>IDENTIFICATION</scope>
</reference>
<protein>
    <submittedName>
        <fullName evidence="1">Uncharacterized protein</fullName>
    </submittedName>
</protein>
<reference evidence="1 2" key="1">
    <citation type="submission" date="2019-05" db="EMBL/GenBank/DDBJ databases">
        <title>A Chromosome-scale Meerkat (S. suricatta) Genome Assembly.</title>
        <authorList>
            <person name="Dudchenko O."/>
            <person name="Lieberman Aiden E."/>
            <person name="Tung J."/>
            <person name="Barreiro L.B."/>
            <person name="Clutton-Brock T.H."/>
        </authorList>
    </citation>
    <scope>NUCLEOTIDE SEQUENCE [LARGE SCALE GENOMIC DNA]</scope>
</reference>
<dbReference type="AlphaFoldDB" id="A0A673VED5"/>
<evidence type="ECO:0000313" key="1">
    <source>
        <dbReference type="Ensembl" id="ENSSSUP00005035933.1"/>
    </source>
</evidence>
<proteinExistence type="predicted"/>
<accession>A0A673VED5</accession>